<dbReference type="InterPro" id="IPR036236">
    <property type="entry name" value="Znf_C2H2_sf"/>
</dbReference>
<gene>
    <name evidence="8" type="primary">Zic5</name>
</gene>
<dbReference type="Proteomes" id="UP000694381">
    <property type="component" value="Unassembled WGS sequence"/>
</dbReference>
<dbReference type="GO" id="GO:0008270">
    <property type="term" value="F:zinc ion binding"/>
    <property type="evidence" value="ECO:0007669"/>
    <property type="project" value="UniProtKB-KW"/>
</dbReference>
<keyword evidence="1" id="KW-0479">Metal-binding</keyword>
<feature type="region of interest" description="Disordered" evidence="6">
    <location>
        <begin position="326"/>
        <end position="394"/>
    </location>
</feature>
<keyword evidence="9" id="KW-1185">Reference proteome</keyword>
<accession>A0A8C6QA97</accession>
<dbReference type="PROSITE" id="PS00028">
    <property type="entry name" value="ZINC_FINGER_C2H2_1"/>
    <property type="match status" value="2"/>
</dbReference>
<dbReference type="Gene3D" id="3.30.160.60">
    <property type="entry name" value="Classic Zinc Finger"/>
    <property type="match status" value="3"/>
</dbReference>
<evidence type="ECO:0000259" key="7">
    <source>
        <dbReference type="PROSITE" id="PS50157"/>
    </source>
</evidence>
<evidence type="ECO:0000256" key="5">
    <source>
        <dbReference type="PROSITE-ProRule" id="PRU00042"/>
    </source>
</evidence>
<dbReference type="GO" id="GO:0005634">
    <property type="term" value="C:nucleus"/>
    <property type="evidence" value="ECO:0007669"/>
    <property type="project" value="UniProtKB-ARBA"/>
</dbReference>
<feature type="domain" description="C2H2-type" evidence="7">
    <location>
        <begin position="426"/>
        <end position="449"/>
    </location>
</feature>
<dbReference type="SMART" id="SM00355">
    <property type="entry name" value="ZnF_C2H2"/>
    <property type="match status" value="3"/>
</dbReference>
<dbReference type="InterPro" id="IPR050329">
    <property type="entry name" value="GLI_C2H2-zinc-finger"/>
</dbReference>
<feature type="region of interest" description="Disordered" evidence="6">
    <location>
        <begin position="186"/>
        <end position="252"/>
    </location>
</feature>
<feature type="compositionally biased region" description="Polar residues" evidence="6">
    <location>
        <begin position="565"/>
        <end position="574"/>
    </location>
</feature>
<feature type="domain" description="C2H2-type" evidence="7">
    <location>
        <begin position="450"/>
        <end position="479"/>
    </location>
</feature>
<feature type="compositionally biased region" description="Low complexity" evidence="6">
    <location>
        <begin position="344"/>
        <end position="359"/>
    </location>
</feature>
<proteinExistence type="predicted"/>
<dbReference type="Pfam" id="PF18366">
    <property type="entry name" value="zf_ZIC"/>
    <property type="match status" value="1"/>
</dbReference>
<reference evidence="8" key="1">
    <citation type="submission" date="2025-08" db="UniProtKB">
        <authorList>
            <consortium name="Ensembl"/>
        </authorList>
    </citation>
    <scope>IDENTIFICATION</scope>
</reference>
<dbReference type="InterPro" id="IPR013087">
    <property type="entry name" value="Znf_C2H2_type"/>
</dbReference>
<dbReference type="AlphaFoldDB" id="A0A8C6QA97"/>
<evidence type="ECO:0000256" key="2">
    <source>
        <dbReference type="ARBA" id="ARBA00022737"/>
    </source>
</evidence>
<reference evidence="8" key="2">
    <citation type="submission" date="2025-09" db="UniProtKB">
        <authorList>
            <consortium name="Ensembl"/>
        </authorList>
    </citation>
    <scope>IDENTIFICATION</scope>
</reference>
<dbReference type="PANTHER" id="PTHR19818">
    <property type="entry name" value="ZINC FINGER PROTEIN ZIC AND GLI"/>
    <property type="match status" value="1"/>
</dbReference>
<feature type="region of interest" description="Disordered" evidence="6">
    <location>
        <begin position="408"/>
        <end position="427"/>
    </location>
</feature>
<dbReference type="SUPFAM" id="SSF57667">
    <property type="entry name" value="beta-beta-alpha zinc fingers"/>
    <property type="match status" value="2"/>
</dbReference>
<evidence type="ECO:0000256" key="6">
    <source>
        <dbReference type="SAM" id="MobiDB-lite"/>
    </source>
</evidence>
<feature type="region of interest" description="Disordered" evidence="6">
    <location>
        <begin position="76"/>
        <end position="167"/>
    </location>
</feature>
<dbReference type="OMA" id="QPLQNMT"/>
<keyword evidence="3 5" id="KW-0863">Zinc-finger</keyword>
<dbReference type="FunFam" id="3.30.160.60:FF:000041">
    <property type="entry name" value="Zinc finger protein ZIC 1"/>
    <property type="match status" value="1"/>
</dbReference>
<feature type="domain" description="C2H2-type" evidence="7">
    <location>
        <begin position="480"/>
        <end position="509"/>
    </location>
</feature>
<keyword evidence="2" id="KW-0677">Repeat</keyword>
<sequence length="592" mass="59760">MMEPPLSKRNPPALRLADLATAQAQPLPNMTGFPVLAGPPAHSQLRAAAAHLHPADLGADPGVAITPLVEHMAQASVQGLSPPSQALPAQAETPVPAARTAASVAHPGARTFPGGGGSGGAQVSAPPPPAPPLPPSPSPPPPPPPPALSGYTTTNSGGGGSSGKDHSRDFVLRRDLSATAPAAAMHGAPLGGEQRSGTSSPQHPAPPPHSAGMFISASGTYAGPDGGGGSALFPALHDSPGAPGGHPPPLNGQMRLGLAAAAAAAAAELYGRAEPPFAPRSGDAHYGAVAAAAAAALHGYGAVNLNLNLAAAADAAPRAAPGAAASARAAPASAPPPPPGGSRGLPALHAAANQAGAHLQVDRPGGTGPAAAATAPGRRPPAQHPHQHHPHLPGPIKQELICKWIDPEELARPPPPPPPAGGAKPCSKTFGTMHELVNHVTVEHVGEKPFKCEFVGCDRKFANSSDRKKHSHVHTSDKPYYCKIRGCDKSYTHPSSLRKHMKIHCKSPPPSPGALGYSSVGTPVGDPLSPVLDPARSRSSTLSPQVTNLNEWYVCQASGAPSHLHTPSSNGTTSESEDEEMYGNPEVVRTIH</sequence>
<dbReference type="FunFam" id="3.30.160.60:FF:000039">
    <property type="entry name" value="Zinc finger protein ZIC 1"/>
    <property type="match status" value="1"/>
</dbReference>
<name>A0A8C6QA97_NANGA</name>
<dbReference type="GO" id="GO:0045944">
    <property type="term" value="P:positive regulation of transcription by RNA polymerase II"/>
    <property type="evidence" value="ECO:0007669"/>
    <property type="project" value="UniProtKB-ARBA"/>
</dbReference>
<dbReference type="InterPro" id="IPR041643">
    <property type="entry name" value="Znf_ZIC"/>
</dbReference>
<dbReference type="GO" id="GO:0000978">
    <property type="term" value="F:RNA polymerase II cis-regulatory region sequence-specific DNA binding"/>
    <property type="evidence" value="ECO:0007669"/>
    <property type="project" value="TreeGrafter"/>
</dbReference>
<feature type="region of interest" description="Disordered" evidence="6">
    <location>
        <begin position="560"/>
        <end position="592"/>
    </location>
</feature>
<feature type="compositionally biased region" description="Pro residues" evidence="6">
    <location>
        <begin position="125"/>
        <end position="147"/>
    </location>
</feature>
<dbReference type="Pfam" id="PF00096">
    <property type="entry name" value="zf-C2H2"/>
    <property type="match status" value="1"/>
</dbReference>
<evidence type="ECO:0000313" key="9">
    <source>
        <dbReference type="Proteomes" id="UP000694381"/>
    </source>
</evidence>
<evidence type="ECO:0000313" key="8">
    <source>
        <dbReference type="Ensembl" id="ENSNGAP00000000109.1"/>
    </source>
</evidence>
<evidence type="ECO:0000256" key="3">
    <source>
        <dbReference type="ARBA" id="ARBA00022771"/>
    </source>
</evidence>
<dbReference type="PANTHER" id="PTHR19818:SF69">
    <property type="entry name" value="ZINC FINGER PROTEIN ZIC 5"/>
    <property type="match status" value="1"/>
</dbReference>
<dbReference type="Ensembl" id="ENSNGAT00000000111.1">
    <property type="protein sequence ID" value="ENSNGAP00000000109.1"/>
    <property type="gene ID" value="ENSNGAG00000000091.1"/>
</dbReference>
<dbReference type="GO" id="GO:0000981">
    <property type="term" value="F:DNA-binding transcription factor activity, RNA polymerase II-specific"/>
    <property type="evidence" value="ECO:0007669"/>
    <property type="project" value="TreeGrafter"/>
</dbReference>
<dbReference type="GeneTree" id="ENSGT00940000154200"/>
<protein>
    <submittedName>
        <fullName evidence="8">Zinc finger protein of the cerebellum 5</fullName>
    </submittedName>
</protein>
<dbReference type="PROSITE" id="PS50157">
    <property type="entry name" value="ZINC_FINGER_C2H2_2"/>
    <property type="match status" value="3"/>
</dbReference>
<evidence type="ECO:0000256" key="1">
    <source>
        <dbReference type="ARBA" id="ARBA00022723"/>
    </source>
</evidence>
<evidence type="ECO:0000256" key="4">
    <source>
        <dbReference type="ARBA" id="ARBA00022833"/>
    </source>
</evidence>
<keyword evidence="4" id="KW-0862">Zinc</keyword>
<organism evidence="8 9">
    <name type="scientific">Nannospalax galili</name>
    <name type="common">Northern Israeli blind subterranean mole rat</name>
    <name type="synonym">Spalax galili</name>
    <dbReference type="NCBI Taxonomy" id="1026970"/>
    <lineage>
        <taxon>Eukaryota</taxon>
        <taxon>Metazoa</taxon>
        <taxon>Chordata</taxon>
        <taxon>Craniata</taxon>
        <taxon>Vertebrata</taxon>
        <taxon>Euteleostomi</taxon>
        <taxon>Mammalia</taxon>
        <taxon>Eutheria</taxon>
        <taxon>Euarchontoglires</taxon>
        <taxon>Glires</taxon>
        <taxon>Rodentia</taxon>
        <taxon>Myomorpha</taxon>
        <taxon>Muroidea</taxon>
        <taxon>Spalacidae</taxon>
        <taxon>Spalacinae</taxon>
        <taxon>Nannospalax</taxon>
    </lineage>
</organism>